<dbReference type="AlphaFoldDB" id="A0A0D0A7G3"/>
<reference evidence="1 2" key="1">
    <citation type="submission" date="2014-04" db="EMBL/GenBank/DDBJ databases">
        <authorList>
            <consortium name="DOE Joint Genome Institute"/>
            <person name="Kuo A."/>
            <person name="Ruytinx J."/>
            <person name="Rineau F."/>
            <person name="Colpaert J."/>
            <person name="Kohler A."/>
            <person name="Nagy L.G."/>
            <person name="Floudas D."/>
            <person name="Copeland A."/>
            <person name="Barry K.W."/>
            <person name="Cichocki N."/>
            <person name="Veneault-Fourrey C."/>
            <person name="LaButti K."/>
            <person name="Lindquist E.A."/>
            <person name="Lipzen A."/>
            <person name="Lundell T."/>
            <person name="Morin E."/>
            <person name="Murat C."/>
            <person name="Sun H."/>
            <person name="Tunlid A."/>
            <person name="Henrissat B."/>
            <person name="Grigoriev I.V."/>
            <person name="Hibbett D.S."/>
            <person name="Martin F."/>
            <person name="Nordberg H.P."/>
            <person name="Cantor M.N."/>
            <person name="Hua S.X."/>
        </authorList>
    </citation>
    <scope>NUCLEOTIDE SEQUENCE [LARGE SCALE GENOMIC DNA]</scope>
    <source>
        <strain evidence="1 2">UH-Slu-Lm8-n1</strain>
    </source>
</reference>
<evidence type="ECO:0000313" key="1">
    <source>
        <dbReference type="EMBL" id="KIK46015.1"/>
    </source>
</evidence>
<dbReference type="HOGENOM" id="CLU_1556294_0_0_1"/>
<organism evidence="1 2">
    <name type="scientific">Suillus luteus UH-Slu-Lm8-n1</name>
    <dbReference type="NCBI Taxonomy" id="930992"/>
    <lineage>
        <taxon>Eukaryota</taxon>
        <taxon>Fungi</taxon>
        <taxon>Dikarya</taxon>
        <taxon>Basidiomycota</taxon>
        <taxon>Agaricomycotina</taxon>
        <taxon>Agaricomycetes</taxon>
        <taxon>Agaricomycetidae</taxon>
        <taxon>Boletales</taxon>
        <taxon>Suillineae</taxon>
        <taxon>Suillaceae</taxon>
        <taxon>Suillus</taxon>
    </lineage>
</organism>
<protein>
    <submittedName>
        <fullName evidence="1">Uncharacterized protein</fullName>
    </submittedName>
</protein>
<dbReference type="OrthoDB" id="2507336at2759"/>
<accession>A0A0D0A7G3</accession>
<dbReference type="InParanoid" id="A0A0D0A7G3"/>
<dbReference type="Proteomes" id="UP000054485">
    <property type="component" value="Unassembled WGS sequence"/>
</dbReference>
<reference evidence="2" key="2">
    <citation type="submission" date="2015-01" db="EMBL/GenBank/DDBJ databases">
        <title>Evolutionary Origins and Diversification of the Mycorrhizal Mutualists.</title>
        <authorList>
            <consortium name="DOE Joint Genome Institute"/>
            <consortium name="Mycorrhizal Genomics Consortium"/>
            <person name="Kohler A."/>
            <person name="Kuo A."/>
            <person name="Nagy L.G."/>
            <person name="Floudas D."/>
            <person name="Copeland A."/>
            <person name="Barry K.W."/>
            <person name="Cichocki N."/>
            <person name="Veneault-Fourrey C."/>
            <person name="LaButti K."/>
            <person name="Lindquist E.A."/>
            <person name="Lipzen A."/>
            <person name="Lundell T."/>
            <person name="Morin E."/>
            <person name="Murat C."/>
            <person name="Riley R."/>
            <person name="Ohm R."/>
            <person name="Sun H."/>
            <person name="Tunlid A."/>
            <person name="Henrissat B."/>
            <person name="Grigoriev I.V."/>
            <person name="Hibbett D.S."/>
            <person name="Martin F."/>
        </authorList>
    </citation>
    <scope>NUCLEOTIDE SEQUENCE [LARGE SCALE GENOMIC DNA]</scope>
    <source>
        <strain evidence="2">UH-Slu-Lm8-n1</strain>
    </source>
</reference>
<dbReference type="EMBL" id="KN835164">
    <property type="protein sequence ID" value="KIK46015.1"/>
    <property type="molecule type" value="Genomic_DNA"/>
</dbReference>
<keyword evidence="2" id="KW-1185">Reference proteome</keyword>
<evidence type="ECO:0000313" key="2">
    <source>
        <dbReference type="Proteomes" id="UP000054485"/>
    </source>
</evidence>
<name>A0A0D0A7G3_9AGAM</name>
<dbReference type="STRING" id="930992.A0A0D0A7G3"/>
<sequence length="172" mass="19217">MRGLNEWLERDVQDRQAELRGVTARVDELRNDIARLGLGIQPGVQPPGVHPTMHMPEPRIPHGVIPVGPIPPPPIIGQGPPLGFVPHGGLEPPVIPDYEGSPQPGQYTPRTMYNTLRRIQCYTWDQVINKIYLPSYIPGLCSILILQQCRGVVCLYYLGVSTRGSERHRHVL</sequence>
<gene>
    <name evidence="1" type="ORF">CY34DRAFT_9962</name>
</gene>
<proteinExistence type="predicted"/>